<dbReference type="RefSeq" id="WP_107140324.1">
    <property type="nucleotide sequence ID" value="NZ_CP028324.1"/>
</dbReference>
<name>A0A2R4C5U2_9BURK</name>
<dbReference type="GO" id="GO:0016740">
    <property type="term" value="F:transferase activity"/>
    <property type="evidence" value="ECO:0007669"/>
    <property type="project" value="UniProtKB-KW"/>
</dbReference>
<keyword evidence="2" id="KW-0808">Transferase</keyword>
<feature type="domain" description="Rhodanese" evidence="1">
    <location>
        <begin position="17"/>
        <end position="105"/>
    </location>
</feature>
<dbReference type="PANTHER" id="PTHR43031:SF17">
    <property type="entry name" value="SULFURTRANSFERASE YTWF-RELATED"/>
    <property type="match status" value="1"/>
</dbReference>
<keyword evidence="3" id="KW-1185">Reference proteome</keyword>
<dbReference type="InterPro" id="IPR050229">
    <property type="entry name" value="GlpE_sulfurtransferase"/>
</dbReference>
<dbReference type="Gene3D" id="3.40.250.10">
    <property type="entry name" value="Rhodanese-like domain"/>
    <property type="match status" value="1"/>
</dbReference>
<dbReference type="PANTHER" id="PTHR43031">
    <property type="entry name" value="FAD-DEPENDENT OXIDOREDUCTASE"/>
    <property type="match status" value="1"/>
</dbReference>
<dbReference type="InterPro" id="IPR036873">
    <property type="entry name" value="Rhodanese-like_dom_sf"/>
</dbReference>
<dbReference type="InterPro" id="IPR001763">
    <property type="entry name" value="Rhodanese-like_dom"/>
</dbReference>
<organism evidence="2 3">
    <name type="scientific">Pseudoduganella armeniaca</name>
    <dbReference type="NCBI Taxonomy" id="2072590"/>
    <lineage>
        <taxon>Bacteria</taxon>
        <taxon>Pseudomonadati</taxon>
        <taxon>Pseudomonadota</taxon>
        <taxon>Betaproteobacteria</taxon>
        <taxon>Burkholderiales</taxon>
        <taxon>Oxalobacteraceae</taxon>
        <taxon>Telluria group</taxon>
        <taxon>Pseudoduganella</taxon>
    </lineage>
</organism>
<evidence type="ECO:0000259" key="1">
    <source>
        <dbReference type="PROSITE" id="PS50206"/>
    </source>
</evidence>
<evidence type="ECO:0000313" key="3">
    <source>
        <dbReference type="Proteomes" id="UP000240505"/>
    </source>
</evidence>
<dbReference type="AlphaFoldDB" id="A0A2R4C5U2"/>
<gene>
    <name evidence="2" type="ORF">C9I28_04015</name>
</gene>
<dbReference type="Pfam" id="PF00581">
    <property type="entry name" value="Rhodanese"/>
    <property type="match status" value="1"/>
</dbReference>
<reference evidence="2 3" key="1">
    <citation type="submission" date="2018-03" db="EMBL/GenBank/DDBJ databases">
        <title>Massilia armeniaca sp. nov., isolated from desert soil.</title>
        <authorList>
            <person name="Huang H."/>
            <person name="Ren M."/>
        </authorList>
    </citation>
    <scope>NUCLEOTIDE SEQUENCE [LARGE SCALE GENOMIC DNA]</scope>
    <source>
        <strain evidence="2 3">ZMN-3</strain>
    </source>
</reference>
<dbReference type="Proteomes" id="UP000240505">
    <property type="component" value="Chromosome"/>
</dbReference>
<evidence type="ECO:0000313" key="2">
    <source>
        <dbReference type="EMBL" id="AVR94973.1"/>
    </source>
</evidence>
<dbReference type="KEGG" id="masz:C9I28_04015"/>
<dbReference type="SUPFAM" id="SSF52821">
    <property type="entry name" value="Rhodanese/Cell cycle control phosphatase"/>
    <property type="match status" value="1"/>
</dbReference>
<sequence>MQHLTAPDLAAWLADQDRPRPFLLDVREPWEYETCHIEGANLMPMQTIPARIDDLDEDAEIVCICHHGARSLQVAAFLERHGFGKVSNLTGGIHAWALQVDPSLPKY</sequence>
<proteinExistence type="predicted"/>
<dbReference type="SMART" id="SM00450">
    <property type="entry name" value="RHOD"/>
    <property type="match status" value="1"/>
</dbReference>
<dbReference type="EMBL" id="CP028324">
    <property type="protein sequence ID" value="AVR94973.1"/>
    <property type="molecule type" value="Genomic_DNA"/>
</dbReference>
<dbReference type="OrthoDB" id="9811849at2"/>
<dbReference type="PROSITE" id="PS50206">
    <property type="entry name" value="RHODANESE_3"/>
    <property type="match status" value="1"/>
</dbReference>
<accession>A0A2R4C5U2</accession>
<protein>
    <submittedName>
        <fullName evidence="2">Sulfurtransferase</fullName>
    </submittedName>
</protein>